<dbReference type="Proteomes" id="UP000562682">
    <property type="component" value="Unassembled WGS sequence"/>
</dbReference>
<gene>
    <name evidence="1" type="ORF">FDENT_10481</name>
</gene>
<protein>
    <submittedName>
        <fullName evidence="1">Uncharacterized protein</fullName>
    </submittedName>
</protein>
<name>A0A8H5TMN3_9HYPO</name>
<sequence length="225" mass="26063">MRGPLAPFSVRLHIPRVLLISEDATGVGESVRQAFDSDDLQTTQVLFSQGLHTPATIVTCTEYNPENEASLLGLAMSFQSRKILNFLKGQMDLTERRAHVARFSFPYQYPASDEAFNCILDYIHLRKSLMAPAEFGILLWIHEPRRIAAYVEACRQYFPCDWYRFDEDILRETLWRAVKDCSLAPIITSSQHIHQQLRADTDFIALKDILFYHWDTDEILENVHR</sequence>
<dbReference type="EMBL" id="JAAOAK010000335">
    <property type="protein sequence ID" value="KAF5672681.1"/>
    <property type="molecule type" value="Genomic_DNA"/>
</dbReference>
<proteinExistence type="predicted"/>
<keyword evidence="2" id="KW-1185">Reference proteome</keyword>
<dbReference type="AlphaFoldDB" id="A0A8H5TMN3"/>
<accession>A0A8H5TMN3</accession>
<organism evidence="1 2">
    <name type="scientific">Fusarium denticulatum</name>
    <dbReference type="NCBI Taxonomy" id="48507"/>
    <lineage>
        <taxon>Eukaryota</taxon>
        <taxon>Fungi</taxon>
        <taxon>Dikarya</taxon>
        <taxon>Ascomycota</taxon>
        <taxon>Pezizomycotina</taxon>
        <taxon>Sordariomycetes</taxon>
        <taxon>Hypocreomycetidae</taxon>
        <taxon>Hypocreales</taxon>
        <taxon>Nectriaceae</taxon>
        <taxon>Fusarium</taxon>
        <taxon>Fusarium fujikuroi species complex</taxon>
    </lineage>
</organism>
<comment type="caution">
    <text evidence="1">The sequence shown here is derived from an EMBL/GenBank/DDBJ whole genome shotgun (WGS) entry which is preliminary data.</text>
</comment>
<evidence type="ECO:0000313" key="1">
    <source>
        <dbReference type="EMBL" id="KAF5672681.1"/>
    </source>
</evidence>
<reference evidence="1 2" key="1">
    <citation type="submission" date="2020-05" db="EMBL/GenBank/DDBJ databases">
        <title>Identification and distribution of gene clusters putatively required for synthesis of sphingolipid metabolism inhibitors in phylogenetically diverse species of the filamentous fungus Fusarium.</title>
        <authorList>
            <person name="Kim H.-S."/>
            <person name="Busman M."/>
            <person name="Brown D.W."/>
            <person name="Divon H."/>
            <person name="Uhlig S."/>
            <person name="Proctor R.H."/>
        </authorList>
    </citation>
    <scope>NUCLEOTIDE SEQUENCE [LARGE SCALE GENOMIC DNA]</scope>
    <source>
        <strain evidence="1 2">NRRL 25311</strain>
    </source>
</reference>
<evidence type="ECO:0000313" key="2">
    <source>
        <dbReference type="Proteomes" id="UP000562682"/>
    </source>
</evidence>